<dbReference type="InterPro" id="IPR058204">
    <property type="entry name" value="FtsX_firmicutes-type"/>
</dbReference>
<keyword evidence="5 10" id="KW-0132">Cell division</keyword>
<feature type="transmembrane region" description="Helical" evidence="11">
    <location>
        <begin position="21"/>
        <end position="46"/>
    </location>
</feature>
<evidence type="ECO:0000256" key="11">
    <source>
        <dbReference type="SAM" id="Phobius"/>
    </source>
</evidence>
<evidence type="ECO:0000256" key="6">
    <source>
        <dbReference type="ARBA" id="ARBA00022692"/>
    </source>
</evidence>
<dbReference type="PIRSF" id="PIRSF003097">
    <property type="entry name" value="FtsX"/>
    <property type="match status" value="1"/>
</dbReference>
<proteinExistence type="inferred from homology"/>
<keyword evidence="4 10" id="KW-1003">Cell membrane</keyword>
<evidence type="ECO:0000256" key="4">
    <source>
        <dbReference type="ARBA" id="ARBA00022475"/>
    </source>
</evidence>
<evidence type="ECO:0000256" key="9">
    <source>
        <dbReference type="ARBA" id="ARBA00023306"/>
    </source>
</evidence>
<protein>
    <recommendedName>
        <fullName evidence="3 10">Cell division protein FtsX</fullName>
    </recommendedName>
</protein>
<keyword evidence="8 10" id="KW-0472">Membrane</keyword>
<organism evidence="14 15">
    <name type="scientific">Ureibacillus acetophenoni</name>
    <dbReference type="NCBI Taxonomy" id="614649"/>
    <lineage>
        <taxon>Bacteria</taxon>
        <taxon>Bacillati</taxon>
        <taxon>Bacillota</taxon>
        <taxon>Bacilli</taxon>
        <taxon>Bacillales</taxon>
        <taxon>Caryophanaceae</taxon>
        <taxon>Ureibacillus</taxon>
    </lineage>
</organism>
<evidence type="ECO:0000259" key="12">
    <source>
        <dbReference type="Pfam" id="PF02687"/>
    </source>
</evidence>
<evidence type="ECO:0000313" key="15">
    <source>
        <dbReference type="Proteomes" id="UP000219252"/>
    </source>
</evidence>
<dbReference type="OrthoDB" id="9812531at2"/>
<dbReference type="NCBIfam" id="NF038347">
    <property type="entry name" value="FtsX_Gpos"/>
    <property type="match status" value="1"/>
</dbReference>
<evidence type="ECO:0000313" key="14">
    <source>
        <dbReference type="EMBL" id="SOC35022.1"/>
    </source>
</evidence>
<dbReference type="Proteomes" id="UP000219252">
    <property type="component" value="Unassembled WGS sequence"/>
</dbReference>
<evidence type="ECO:0000256" key="5">
    <source>
        <dbReference type="ARBA" id="ARBA00022618"/>
    </source>
</evidence>
<feature type="domain" description="FtsX extracellular" evidence="13">
    <location>
        <begin position="65"/>
        <end position="153"/>
    </location>
</feature>
<dbReference type="InterPro" id="IPR040690">
    <property type="entry name" value="FtsX_ECD"/>
</dbReference>
<feature type="transmembrane region" description="Helical" evidence="11">
    <location>
        <begin position="226"/>
        <end position="248"/>
    </location>
</feature>
<keyword evidence="6 11" id="KW-0812">Transmembrane</keyword>
<feature type="transmembrane region" description="Helical" evidence="11">
    <location>
        <begin position="268"/>
        <end position="289"/>
    </location>
</feature>
<sequence length="298" mass="33535">MKGRTIRRHFRESFKSLSRNGWMTFASISAVTVTLLLVGVFAILMMNLNHTATSVEEDVEVKVLITIIEDEQQAKAAEEKLIEQVKKIPGVAEARYSSKDEELNLLIEKLGDEFKLYEQSNPLRSAIYVKAADPQDILKISDQIKKLEHVHNVVDGKDTVENLFDFLETARNIGLVLILGLLFTVIFLISNTIRITIIARKDEIEIMKLVGATNSFVRIPFLLEGMWIGILGAIIPMVAVSVAYYNLYNALAPQLKGQLLQMLEVSPLIWQVNGLMIILGIFIGLWGSFMSVRKFLKA</sequence>
<feature type="transmembrane region" description="Helical" evidence="11">
    <location>
        <begin position="173"/>
        <end position="193"/>
    </location>
</feature>
<evidence type="ECO:0000259" key="13">
    <source>
        <dbReference type="Pfam" id="PF18075"/>
    </source>
</evidence>
<dbReference type="GO" id="GO:0005886">
    <property type="term" value="C:plasma membrane"/>
    <property type="evidence" value="ECO:0007669"/>
    <property type="project" value="UniProtKB-SubCell"/>
</dbReference>
<keyword evidence="9 10" id="KW-0131">Cell cycle</keyword>
<dbReference type="PANTHER" id="PTHR47755:SF1">
    <property type="entry name" value="CELL DIVISION PROTEIN FTSX"/>
    <property type="match status" value="1"/>
</dbReference>
<evidence type="ECO:0000256" key="1">
    <source>
        <dbReference type="ARBA" id="ARBA00004651"/>
    </source>
</evidence>
<dbReference type="InterPro" id="IPR003838">
    <property type="entry name" value="ABC3_permease_C"/>
</dbReference>
<name>A0A285TZM0_9BACL</name>
<evidence type="ECO:0000256" key="2">
    <source>
        <dbReference type="ARBA" id="ARBA00007379"/>
    </source>
</evidence>
<dbReference type="EMBL" id="OBQC01000001">
    <property type="protein sequence ID" value="SOC35022.1"/>
    <property type="molecule type" value="Genomic_DNA"/>
</dbReference>
<keyword evidence="15" id="KW-1185">Reference proteome</keyword>
<comment type="function">
    <text evidence="10">Part of the ABC transporter FtsEX involved in asymmetric cellular division facilitating the initiation of sporulation.</text>
</comment>
<comment type="similarity">
    <text evidence="2 10">Belongs to the ABC-4 integral membrane protein family. FtsX subfamily.</text>
</comment>
<dbReference type="Pfam" id="PF18075">
    <property type="entry name" value="FtsX_ECD"/>
    <property type="match status" value="1"/>
</dbReference>
<evidence type="ECO:0000256" key="3">
    <source>
        <dbReference type="ARBA" id="ARBA00021907"/>
    </source>
</evidence>
<dbReference type="GO" id="GO:0051301">
    <property type="term" value="P:cell division"/>
    <property type="evidence" value="ECO:0007669"/>
    <property type="project" value="UniProtKB-KW"/>
</dbReference>
<dbReference type="Gene3D" id="3.30.70.3040">
    <property type="match status" value="1"/>
</dbReference>
<evidence type="ECO:0000256" key="10">
    <source>
        <dbReference type="PIRNR" id="PIRNR003097"/>
    </source>
</evidence>
<dbReference type="AlphaFoldDB" id="A0A285TZM0"/>
<evidence type="ECO:0000256" key="7">
    <source>
        <dbReference type="ARBA" id="ARBA00022989"/>
    </source>
</evidence>
<dbReference type="InterPro" id="IPR004513">
    <property type="entry name" value="FtsX"/>
</dbReference>
<dbReference type="Pfam" id="PF02687">
    <property type="entry name" value="FtsX"/>
    <property type="match status" value="1"/>
</dbReference>
<dbReference type="PANTHER" id="PTHR47755">
    <property type="entry name" value="CELL DIVISION PROTEIN FTSX"/>
    <property type="match status" value="1"/>
</dbReference>
<evidence type="ECO:0000256" key="8">
    <source>
        <dbReference type="ARBA" id="ARBA00023136"/>
    </source>
</evidence>
<reference evidence="15" key="1">
    <citation type="submission" date="2017-08" db="EMBL/GenBank/DDBJ databases">
        <authorList>
            <person name="Varghese N."/>
            <person name="Submissions S."/>
        </authorList>
    </citation>
    <scope>NUCLEOTIDE SEQUENCE [LARGE SCALE GENOMIC DNA]</scope>
    <source>
        <strain evidence="15">JC23</strain>
    </source>
</reference>
<keyword evidence="7 11" id="KW-1133">Transmembrane helix</keyword>
<gene>
    <name evidence="14" type="ORF">SAMN05877842_101214</name>
</gene>
<comment type="subcellular location">
    <subcellularLocation>
        <location evidence="1">Cell membrane</location>
        <topology evidence="1">Multi-pass membrane protein</topology>
    </subcellularLocation>
</comment>
<dbReference type="RefSeq" id="WP_097147777.1">
    <property type="nucleotide sequence ID" value="NZ_OBQC01000001.1"/>
</dbReference>
<feature type="domain" description="ABC3 transporter permease C-terminal" evidence="12">
    <location>
        <begin position="176"/>
        <end position="291"/>
    </location>
</feature>
<accession>A0A285TZM0</accession>